<feature type="region of interest" description="Disordered" evidence="1">
    <location>
        <begin position="1"/>
        <end position="42"/>
    </location>
</feature>
<name>A0ABS8TIR0_DATST</name>
<evidence type="ECO:0000256" key="1">
    <source>
        <dbReference type="SAM" id="MobiDB-lite"/>
    </source>
</evidence>
<dbReference type="EMBL" id="JACEIK010001560">
    <property type="protein sequence ID" value="MCD7470402.1"/>
    <property type="molecule type" value="Genomic_DNA"/>
</dbReference>
<dbReference type="Proteomes" id="UP000823775">
    <property type="component" value="Unassembled WGS sequence"/>
</dbReference>
<organism evidence="2 3">
    <name type="scientific">Datura stramonium</name>
    <name type="common">Jimsonweed</name>
    <name type="synonym">Common thornapple</name>
    <dbReference type="NCBI Taxonomy" id="4076"/>
    <lineage>
        <taxon>Eukaryota</taxon>
        <taxon>Viridiplantae</taxon>
        <taxon>Streptophyta</taxon>
        <taxon>Embryophyta</taxon>
        <taxon>Tracheophyta</taxon>
        <taxon>Spermatophyta</taxon>
        <taxon>Magnoliopsida</taxon>
        <taxon>eudicotyledons</taxon>
        <taxon>Gunneridae</taxon>
        <taxon>Pentapetalae</taxon>
        <taxon>asterids</taxon>
        <taxon>lamiids</taxon>
        <taxon>Solanales</taxon>
        <taxon>Solanaceae</taxon>
        <taxon>Solanoideae</taxon>
        <taxon>Datureae</taxon>
        <taxon>Datura</taxon>
    </lineage>
</organism>
<evidence type="ECO:0000313" key="2">
    <source>
        <dbReference type="EMBL" id="MCD7470402.1"/>
    </source>
</evidence>
<sequence>KYQKSKGEKHKQSPKIEEDEIDDEPSSTINEYGDDNDDEEANEIGRIRKRVLGFISDSHFDVDLMHRKAEVMTIITDVINNMSDEDERDNDHPQAENDEEKNEGDA</sequence>
<reference evidence="2 3" key="1">
    <citation type="journal article" date="2021" name="BMC Genomics">
        <title>Datura genome reveals duplications of psychoactive alkaloid biosynthetic genes and high mutation rate following tissue culture.</title>
        <authorList>
            <person name="Rajewski A."/>
            <person name="Carter-House D."/>
            <person name="Stajich J."/>
            <person name="Litt A."/>
        </authorList>
    </citation>
    <scope>NUCLEOTIDE SEQUENCE [LARGE SCALE GENOMIC DNA]</scope>
    <source>
        <strain evidence="2">AR-01</strain>
    </source>
</reference>
<feature type="compositionally biased region" description="Acidic residues" evidence="1">
    <location>
        <begin position="96"/>
        <end position="106"/>
    </location>
</feature>
<feature type="non-terminal residue" evidence="2">
    <location>
        <position position="1"/>
    </location>
</feature>
<feature type="region of interest" description="Disordered" evidence="1">
    <location>
        <begin position="82"/>
        <end position="106"/>
    </location>
</feature>
<gene>
    <name evidence="2" type="ORF">HAX54_010258</name>
</gene>
<feature type="compositionally biased region" description="Acidic residues" evidence="1">
    <location>
        <begin position="32"/>
        <end position="42"/>
    </location>
</feature>
<protein>
    <submittedName>
        <fullName evidence="2">Uncharacterized protein</fullName>
    </submittedName>
</protein>
<keyword evidence="3" id="KW-1185">Reference proteome</keyword>
<accession>A0ABS8TIR0</accession>
<evidence type="ECO:0000313" key="3">
    <source>
        <dbReference type="Proteomes" id="UP000823775"/>
    </source>
</evidence>
<proteinExistence type="predicted"/>
<comment type="caution">
    <text evidence="2">The sequence shown here is derived from an EMBL/GenBank/DDBJ whole genome shotgun (WGS) entry which is preliminary data.</text>
</comment>